<dbReference type="RefSeq" id="WP_197440842.1">
    <property type="nucleotide sequence ID" value="NZ_SIHI01000001.1"/>
</dbReference>
<dbReference type="EMBL" id="SIHI01000001">
    <property type="protein sequence ID" value="TWT57497.1"/>
    <property type="molecule type" value="Genomic_DNA"/>
</dbReference>
<name>A0A5C5X337_9PLAN</name>
<dbReference type="Gene3D" id="3.30.530.20">
    <property type="match status" value="1"/>
</dbReference>
<gene>
    <name evidence="2" type="ORF">KOR42_08580</name>
</gene>
<dbReference type="SUPFAM" id="SSF55136">
    <property type="entry name" value="Probable bacterial effector-binding domain"/>
    <property type="match status" value="1"/>
</dbReference>
<sequence>MPSYQVSRSINIDAPPEEVYDKVVDYSTWTIWSPWLCAEPGARVTVSDDSTSVGSTYAWSGEIVGAGELEHLSLEPGQLIEDEIRFIKPFKSVSEVRFLFTPTSGGTEVTWQMNGSLPWFLFWMKSSLELYIGMDYERGLMMLKEWIETGTVESQTKIRGIESVGPLTVYGIRNKCSFDDVGPSMEEAISESKQRLEDSSIPIVSGPLSVYHEMDLKRRTFDFTSGFVVSSSARLPEGMSNWGLPPCKALAVEHQGPYRHLGNAWSAAHQFARYKKLKQNKCGGYEIYLNDPCNTESADIRTDIYLPLK</sequence>
<organism evidence="2 3">
    <name type="scientific">Thalassoglobus neptunius</name>
    <dbReference type="NCBI Taxonomy" id="1938619"/>
    <lineage>
        <taxon>Bacteria</taxon>
        <taxon>Pseudomonadati</taxon>
        <taxon>Planctomycetota</taxon>
        <taxon>Planctomycetia</taxon>
        <taxon>Planctomycetales</taxon>
        <taxon>Planctomycetaceae</taxon>
        <taxon>Thalassoglobus</taxon>
    </lineage>
</organism>
<dbReference type="InterPro" id="IPR029442">
    <property type="entry name" value="GyrI-like"/>
</dbReference>
<dbReference type="Gene3D" id="3.20.80.10">
    <property type="entry name" value="Regulatory factor, effector binding domain"/>
    <property type="match status" value="1"/>
</dbReference>
<dbReference type="Pfam" id="PF10604">
    <property type="entry name" value="Polyketide_cyc2"/>
    <property type="match status" value="1"/>
</dbReference>
<protein>
    <submittedName>
        <fullName evidence="2">Bacterial transcription activator, effector binding domain</fullName>
    </submittedName>
</protein>
<comment type="caution">
    <text evidence="2">The sequence shown here is derived from an EMBL/GenBank/DDBJ whole genome shotgun (WGS) entry which is preliminary data.</text>
</comment>
<evidence type="ECO:0000313" key="3">
    <source>
        <dbReference type="Proteomes" id="UP000317243"/>
    </source>
</evidence>
<keyword evidence="3" id="KW-1185">Reference proteome</keyword>
<dbReference type="InterPro" id="IPR019587">
    <property type="entry name" value="Polyketide_cyclase/dehydratase"/>
</dbReference>
<dbReference type="InterPro" id="IPR023393">
    <property type="entry name" value="START-like_dom_sf"/>
</dbReference>
<dbReference type="CDD" id="cd07818">
    <property type="entry name" value="SRPBCC_1"/>
    <property type="match status" value="1"/>
</dbReference>
<evidence type="ECO:0000259" key="1">
    <source>
        <dbReference type="SMART" id="SM00871"/>
    </source>
</evidence>
<dbReference type="SUPFAM" id="SSF55961">
    <property type="entry name" value="Bet v1-like"/>
    <property type="match status" value="1"/>
</dbReference>
<dbReference type="InterPro" id="IPR011256">
    <property type="entry name" value="Reg_factor_effector_dom_sf"/>
</dbReference>
<dbReference type="Proteomes" id="UP000317243">
    <property type="component" value="Unassembled WGS sequence"/>
</dbReference>
<feature type="domain" description="AraC effector-binding" evidence="1">
    <location>
        <begin position="154"/>
        <end position="309"/>
    </location>
</feature>
<dbReference type="SMART" id="SM00871">
    <property type="entry name" value="AraC_E_bind"/>
    <property type="match status" value="1"/>
</dbReference>
<reference evidence="2 3" key="1">
    <citation type="submission" date="2019-02" db="EMBL/GenBank/DDBJ databases">
        <title>Deep-cultivation of Planctomycetes and their phenomic and genomic characterization uncovers novel biology.</title>
        <authorList>
            <person name="Wiegand S."/>
            <person name="Jogler M."/>
            <person name="Boedeker C."/>
            <person name="Pinto D."/>
            <person name="Vollmers J."/>
            <person name="Rivas-Marin E."/>
            <person name="Kohn T."/>
            <person name="Peeters S.H."/>
            <person name="Heuer A."/>
            <person name="Rast P."/>
            <person name="Oberbeckmann S."/>
            <person name="Bunk B."/>
            <person name="Jeske O."/>
            <person name="Meyerdierks A."/>
            <person name="Storesund J.E."/>
            <person name="Kallscheuer N."/>
            <person name="Luecker S."/>
            <person name="Lage O.M."/>
            <person name="Pohl T."/>
            <person name="Merkel B.J."/>
            <person name="Hornburger P."/>
            <person name="Mueller R.-W."/>
            <person name="Bruemmer F."/>
            <person name="Labrenz M."/>
            <person name="Spormann A.M."/>
            <person name="Op Den Camp H."/>
            <person name="Overmann J."/>
            <person name="Amann R."/>
            <person name="Jetten M.S.M."/>
            <person name="Mascher T."/>
            <person name="Medema M.H."/>
            <person name="Devos D.P."/>
            <person name="Kaster A.-K."/>
            <person name="Ovreas L."/>
            <person name="Rohde M."/>
            <person name="Galperin M.Y."/>
            <person name="Jogler C."/>
        </authorList>
    </citation>
    <scope>NUCLEOTIDE SEQUENCE [LARGE SCALE GENOMIC DNA]</scope>
    <source>
        <strain evidence="2 3">KOR42</strain>
    </source>
</reference>
<dbReference type="InterPro" id="IPR010499">
    <property type="entry name" value="AraC_E-bd"/>
</dbReference>
<dbReference type="AlphaFoldDB" id="A0A5C5X337"/>
<dbReference type="Pfam" id="PF06445">
    <property type="entry name" value="GyrI-like"/>
    <property type="match status" value="1"/>
</dbReference>
<proteinExistence type="predicted"/>
<accession>A0A5C5X337</accession>
<evidence type="ECO:0000313" key="2">
    <source>
        <dbReference type="EMBL" id="TWT57497.1"/>
    </source>
</evidence>